<dbReference type="GO" id="GO:0004175">
    <property type="term" value="F:endopeptidase activity"/>
    <property type="evidence" value="ECO:0007669"/>
    <property type="project" value="UniProtKB-ARBA"/>
</dbReference>
<gene>
    <name evidence="3" type="ORF">METZ01_LOCUS11835</name>
</gene>
<evidence type="ECO:0000256" key="1">
    <source>
        <dbReference type="SAM" id="Phobius"/>
    </source>
</evidence>
<protein>
    <recommendedName>
        <fullName evidence="2">CAAX prenyl protease 2/Lysostaphin resistance protein A-like domain-containing protein</fullName>
    </recommendedName>
</protein>
<organism evidence="3">
    <name type="scientific">marine metagenome</name>
    <dbReference type="NCBI Taxonomy" id="408172"/>
    <lineage>
        <taxon>unclassified sequences</taxon>
        <taxon>metagenomes</taxon>
        <taxon>ecological metagenomes</taxon>
    </lineage>
</organism>
<feature type="transmembrane region" description="Helical" evidence="1">
    <location>
        <begin position="165"/>
        <end position="191"/>
    </location>
</feature>
<keyword evidence="1" id="KW-1133">Transmembrane helix</keyword>
<keyword evidence="1" id="KW-0812">Transmembrane</keyword>
<dbReference type="InterPro" id="IPR003675">
    <property type="entry name" value="Rce1/LyrA-like_dom"/>
</dbReference>
<feature type="transmembrane region" description="Helical" evidence="1">
    <location>
        <begin position="61"/>
        <end position="80"/>
    </location>
</feature>
<feature type="domain" description="CAAX prenyl protease 2/Lysostaphin resistance protein A-like" evidence="2">
    <location>
        <begin position="148"/>
        <end position="232"/>
    </location>
</feature>
<evidence type="ECO:0000313" key="3">
    <source>
        <dbReference type="EMBL" id="SUZ58981.1"/>
    </source>
</evidence>
<feature type="non-terminal residue" evidence="3">
    <location>
        <position position="1"/>
    </location>
</feature>
<keyword evidence="1" id="KW-0472">Membrane</keyword>
<dbReference type="EMBL" id="UINC01000654">
    <property type="protein sequence ID" value="SUZ58981.1"/>
    <property type="molecule type" value="Genomic_DNA"/>
</dbReference>
<feature type="transmembrane region" description="Helical" evidence="1">
    <location>
        <begin position="29"/>
        <end position="49"/>
    </location>
</feature>
<proteinExistence type="predicted"/>
<sequence length="244" mass="25753">VRVAIAGLVGYAAVVYVLLSSTPLGWLDALFLAALIELLPVLAVIQVDLARDLAAERAQAYVTSAVTILILGVSSLALGWRLVGMEGMGLRIEPERIIYVMSWGAGILVLGAATLWLFLVLRKRCGWSESRLVRELLPLTRREKGLYAGLSLCAGFGEELAYRGYAIPAVIVAGASAPVALALTSGAFAVLHSYQGVLGVVRTGVVGVIMGAVFLHTGSLWPPMVAHVVIDLAVGFVFADKLVS</sequence>
<evidence type="ECO:0000259" key="2">
    <source>
        <dbReference type="Pfam" id="PF02517"/>
    </source>
</evidence>
<reference evidence="3" key="1">
    <citation type="submission" date="2018-05" db="EMBL/GenBank/DDBJ databases">
        <authorList>
            <person name="Lanie J.A."/>
            <person name="Ng W.-L."/>
            <person name="Kazmierczak K.M."/>
            <person name="Andrzejewski T.M."/>
            <person name="Davidsen T.M."/>
            <person name="Wayne K.J."/>
            <person name="Tettelin H."/>
            <person name="Glass J.I."/>
            <person name="Rusch D."/>
            <person name="Podicherti R."/>
            <person name="Tsui H.-C.T."/>
            <person name="Winkler M.E."/>
        </authorList>
    </citation>
    <scope>NUCLEOTIDE SEQUENCE</scope>
</reference>
<feature type="transmembrane region" description="Helical" evidence="1">
    <location>
        <begin position="197"/>
        <end position="215"/>
    </location>
</feature>
<feature type="transmembrane region" description="Helical" evidence="1">
    <location>
        <begin position="100"/>
        <end position="121"/>
    </location>
</feature>
<dbReference type="AlphaFoldDB" id="A0A381NWI4"/>
<accession>A0A381NWI4</accession>
<dbReference type="GO" id="GO:0080120">
    <property type="term" value="P:CAAX-box protein maturation"/>
    <property type="evidence" value="ECO:0007669"/>
    <property type="project" value="UniProtKB-ARBA"/>
</dbReference>
<name>A0A381NWI4_9ZZZZ</name>
<dbReference type="Pfam" id="PF02517">
    <property type="entry name" value="Rce1-like"/>
    <property type="match status" value="1"/>
</dbReference>